<dbReference type="GO" id="GO:0007005">
    <property type="term" value="P:mitochondrion organization"/>
    <property type="evidence" value="ECO:0007669"/>
    <property type="project" value="TreeGrafter"/>
</dbReference>
<accession>A0A9Q8LAZ4</accession>
<protein>
    <submittedName>
        <fullName evidence="3">Pentatricopeptide repeat-containing protein</fullName>
    </submittedName>
</protein>
<gene>
    <name evidence="3" type="ORF">CLAFUR5_02841</name>
</gene>
<dbReference type="GO" id="GO:0003729">
    <property type="term" value="F:mRNA binding"/>
    <property type="evidence" value="ECO:0007669"/>
    <property type="project" value="TreeGrafter"/>
</dbReference>
<evidence type="ECO:0000313" key="3">
    <source>
        <dbReference type="EMBL" id="UJO14107.1"/>
    </source>
</evidence>
<feature type="repeat" description="PPR" evidence="1">
    <location>
        <begin position="446"/>
        <end position="480"/>
    </location>
</feature>
<dbReference type="Proteomes" id="UP000756132">
    <property type="component" value="Chromosome 2"/>
</dbReference>
<reference evidence="3" key="2">
    <citation type="journal article" date="2022" name="Microb. Genom.">
        <title>A chromosome-scale genome assembly of the tomato pathogen Cladosporium fulvum reveals a compartmentalized genome architecture and the presence of a dispensable chromosome.</title>
        <authorList>
            <person name="Zaccaron A.Z."/>
            <person name="Chen L.H."/>
            <person name="Samaras A."/>
            <person name="Stergiopoulos I."/>
        </authorList>
    </citation>
    <scope>NUCLEOTIDE SEQUENCE</scope>
    <source>
        <strain evidence="3">Race5_Kim</strain>
    </source>
</reference>
<reference evidence="3" key="1">
    <citation type="submission" date="2021-12" db="EMBL/GenBank/DDBJ databases">
        <authorList>
            <person name="Zaccaron A."/>
            <person name="Stergiopoulos I."/>
        </authorList>
    </citation>
    <scope>NUCLEOTIDE SEQUENCE</scope>
    <source>
        <strain evidence="3">Race5_Kim</strain>
    </source>
</reference>
<dbReference type="PANTHER" id="PTHR47934">
    <property type="entry name" value="PENTATRICOPEPTIDE REPEAT-CONTAINING PROTEIN PET309, MITOCHONDRIAL"/>
    <property type="match status" value="1"/>
</dbReference>
<proteinExistence type="predicted"/>
<feature type="region of interest" description="Disordered" evidence="2">
    <location>
        <begin position="710"/>
        <end position="734"/>
    </location>
</feature>
<dbReference type="RefSeq" id="XP_047758473.1">
    <property type="nucleotide sequence ID" value="XM_047901989.1"/>
</dbReference>
<dbReference type="OrthoDB" id="185373at2759"/>
<organism evidence="3 4">
    <name type="scientific">Passalora fulva</name>
    <name type="common">Tomato leaf mold</name>
    <name type="synonym">Cladosporium fulvum</name>
    <dbReference type="NCBI Taxonomy" id="5499"/>
    <lineage>
        <taxon>Eukaryota</taxon>
        <taxon>Fungi</taxon>
        <taxon>Dikarya</taxon>
        <taxon>Ascomycota</taxon>
        <taxon>Pezizomycotina</taxon>
        <taxon>Dothideomycetes</taxon>
        <taxon>Dothideomycetidae</taxon>
        <taxon>Mycosphaerellales</taxon>
        <taxon>Mycosphaerellaceae</taxon>
        <taxon>Fulvia</taxon>
    </lineage>
</organism>
<feature type="compositionally biased region" description="Basic and acidic residues" evidence="2">
    <location>
        <begin position="710"/>
        <end position="721"/>
    </location>
</feature>
<feature type="region of interest" description="Disordered" evidence="2">
    <location>
        <begin position="174"/>
        <end position="217"/>
    </location>
</feature>
<feature type="repeat" description="PPR" evidence="1">
    <location>
        <begin position="301"/>
        <end position="335"/>
    </location>
</feature>
<dbReference type="EMBL" id="CP090164">
    <property type="protein sequence ID" value="UJO14107.1"/>
    <property type="molecule type" value="Genomic_DNA"/>
</dbReference>
<dbReference type="NCBIfam" id="TIGR00756">
    <property type="entry name" value="PPR"/>
    <property type="match status" value="2"/>
</dbReference>
<dbReference type="PANTHER" id="PTHR47934:SF6">
    <property type="entry name" value="MITOCHONDRIAL GROUP I INTRON SPLICING FACTOR CCM1-RELATED"/>
    <property type="match status" value="1"/>
</dbReference>
<sequence>MAGNTQNNTAFVNGVRSLVNMWRMTMARHLRRGSTVAAMETSGWDFLPSRTVFDQQVPRSHHMFEQMLGMLVPVPQSSASTTLDPAKILRNADYASSALVTLELLRSMERSKSSLPSEPDILPFVNLLSKLLKIAPAPRTPYSFQEKLFALKDDPAELAYYREMGNRLHLEHMQLPGPSHASEFGAEGSTPPSAADSLPGVEADPDHDALESAPTSDVSQTDRFALLHYKRLARALAQQDMLLAEKIKRETYAFAGSRGADSQALPLELYEHLMLTFLSLRNPKAAIEVWNHVIQAGYTPTVKTYSVMMRGAQAVRDVSGMKAFWQKMRNAGLQPDEHAWSIRIYGLIKLQLVKEGFQAMNEMAQEWMAAAKAREMKVASRERKKEMATNQNLGAELLAKYSGPVDGVPRPSLVVVNSAVSSLAQSQRGEIPKALTWARTFGVEPDITTYNVLLNVAMRYEQADEALKLLRHMQQRGVAADSATWTVLLTALFEGGFLEGLDHKQQQEKVLSFIKSLETNNPKMPGIDVKGYALVIDRLLKRYDNPEGAAAVMNHMVVRGLQPTTHIYTILMSSYFQRRPQPDLAAVEALWKYIESQNKGYGAPVDSVFYDRMIEGYATHHRLLPGGVSTALGFLKRCRQAGQKPGWRALEMVSRALAERQEWNQLKVLVDDVRSSLREGRGASQHMGQRNFWRFIIEGTDLLREEGITRPEDLLPSDPRRSPLLQAEASAEAL</sequence>
<evidence type="ECO:0000256" key="1">
    <source>
        <dbReference type="PROSITE-ProRule" id="PRU00708"/>
    </source>
</evidence>
<evidence type="ECO:0000256" key="2">
    <source>
        <dbReference type="SAM" id="MobiDB-lite"/>
    </source>
</evidence>
<dbReference type="InterPro" id="IPR011990">
    <property type="entry name" value="TPR-like_helical_dom_sf"/>
</dbReference>
<dbReference type="InterPro" id="IPR051114">
    <property type="entry name" value="Mito_RNA_Proc_CCM1"/>
</dbReference>
<dbReference type="GO" id="GO:0005739">
    <property type="term" value="C:mitochondrion"/>
    <property type="evidence" value="ECO:0007669"/>
    <property type="project" value="TreeGrafter"/>
</dbReference>
<dbReference type="Pfam" id="PF13812">
    <property type="entry name" value="PPR_3"/>
    <property type="match status" value="1"/>
</dbReference>
<dbReference type="Gene3D" id="1.25.40.10">
    <property type="entry name" value="Tetratricopeptide repeat domain"/>
    <property type="match status" value="3"/>
</dbReference>
<dbReference type="InterPro" id="IPR002885">
    <property type="entry name" value="PPR_rpt"/>
</dbReference>
<keyword evidence="4" id="KW-1185">Reference proteome</keyword>
<evidence type="ECO:0000313" key="4">
    <source>
        <dbReference type="Proteomes" id="UP000756132"/>
    </source>
</evidence>
<dbReference type="AlphaFoldDB" id="A0A9Q8LAZ4"/>
<dbReference type="Pfam" id="PF13041">
    <property type="entry name" value="PPR_2"/>
    <property type="match status" value="1"/>
</dbReference>
<dbReference type="PROSITE" id="PS51375">
    <property type="entry name" value="PPR"/>
    <property type="match status" value="2"/>
</dbReference>
<dbReference type="GeneID" id="71982719"/>
<dbReference type="GO" id="GO:0006396">
    <property type="term" value="P:RNA processing"/>
    <property type="evidence" value="ECO:0007669"/>
    <property type="project" value="TreeGrafter"/>
</dbReference>
<dbReference type="KEGG" id="ffu:CLAFUR5_02841"/>
<name>A0A9Q8LAZ4_PASFU</name>